<evidence type="ECO:0000256" key="1">
    <source>
        <dbReference type="SAM" id="Phobius"/>
    </source>
</evidence>
<reference evidence="4" key="1">
    <citation type="journal article" date="2019" name="Int. J. Syst. Evol. Microbiol.">
        <title>The Global Catalogue of Microorganisms (GCM) 10K type strain sequencing project: providing services to taxonomists for standard genome sequencing and annotation.</title>
        <authorList>
            <consortium name="The Broad Institute Genomics Platform"/>
            <consortium name="The Broad Institute Genome Sequencing Center for Infectious Disease"/>
            <person name="Wu L."/>
            <person name="Ma J."/>
        </authorList>
    </citation>
    <scope>NUCLEOTIDE SEQUENCE [LARGE SCALE GENOMIC DNA]</scope>
    <source>
        <strain evidence="4">NBRC 106396</strain>
    </source>
</reference>
<feature type="transmembrane region" description="Helical" evidence="1">
    <location>
        <begin position="38"/>
        <end position="56"/>
    </location>
</feature>
<feature type="domain" description="CAAX prenyl protease 2/Lysostaphin resistance protein A-like" evidence="2">
    <location>
        <begin position="120"/>
        <end position="206"/>
    </location>
</feature>
<keyword evidence="1" id="KW-0472">Membrane</keyword>
<dbReference type="InterPro" id="IPR003675">
    <property type="entry name" value="Rce1/LyrA-like_dom"/>
</dbReference>
<feature type="transmembrane region" description="Helical" evidence="1">
    <location>
        <begin position="147"/>
        <end position="165"/>
    </location>
</feature>
<feature type="transmembrane region" description="Helical" evidence="1">
    <location>
        <begin position="116"/>
        <end position="135"/>
    </location>
</feature>
<dbReference type="GO" id="GO:0016787">
    <property type="term" value="F:hydrolase activity"/>
    <property type="evidence" value="ECO:0007669"/>
    <property type="project" value="UniProtKB-KW"/>
</dbReference>
<feature type="transmembrane region" description="Helical" evidence="1">
    <location>
        <begin position="171"/>
        <end position="189"/>
    </location>
</feature>
<dbReference type="Pfam" id="PF02517">
    <property type="entry name" value="Rce1-like"/>
    <property type="match status" value="1"/>
</dbReference>
<gene>
    <name evidence="3" type="ORF">ACFQPF_12200</name>
</gene>
<feature type="transmembrane region" description="Helical" evidence="1">
    <location>
        <begin position="194"/>
        <end position="215"/>
    </location>
</feature>
<feature type="transmembrane region" description="Helical" evidence="1">
    <location>
        <begin position="76"/>
        <end position="96"/>
    </location>
</feature>
<evidence type="ECO:0000313" key="4">
    <source>
        <dbReference type="Proteomes" id="UP001596549"/>
    </source>
</evidence>
<organism evidence="3 4">
    <name type="scientific">Fictibacillus iocasae</name>
    <dbReference type="NCBI Taxonomy" id="2715437"/>
    <lineage>
        <taxon>Bacteria</taxon>
        <taxon>Bacillati</taxon>
        <taxon>Bacillota</taxon>
        <taxon>Bacilli</taxon>
        <taxon>Bacillales</taxon>
        <taxon>Fictibacillaceae</taxon>
        <taxon>Fictibacillus</taxon>
    </lineage>
</organism>
<protein>
    <submittedName>
        <fullName evidence="3">CPBP family intramembrane glutamic endopeptidase</fullName>
        <ecNumber evidence="3">3.4.-.-</ecNumber>
    </submittedName>
</protein>
<name>A0ABW2NT55_9BACL</name>
<dbReference type="Proteomes" id="UP001596549">
    <property type="component" value="Unassembled WGS sequence"/>
</dbReference>
<evidence type="ECO:0000259" key="2">
    <source>
        <dbReference type="Pfam" id="PF02517"/>
    </source>
</evidence>
<keyword evidence="1" id="KW-0812">Transmembrane</keyword>
<dbReference type="RefSeq" id="WP_379750015.1">
    <property type="nucleotide sequence ID" value="NZ_JBHTCP010000040.1"/>
</dbReference>
<dbReference type="EMBL" id="JBHTCP010000040">
    <property type="protein sequence ID" value="MFC7372433.1"/>
    <property type="molecule type" value="Genomic_DNA"/>
</dbReference>
<proteinExistence type="predicted"/>
<dbReference type="PANTHER" id="PTHR36435:SF6">
    <property type="entry name" value="ABORTIVE INFECTION PROTEIN"/>
    <property type="match status" value="1"/>
</dbReference>
<feature type="transmembrane region" description="Helical" evidence="1">
    <location>
        <begin position="5"/>
        <end position="26"/>
    </location>
</feature>
<keyword evidence="4" id="KW-1185">Reference proteome</keyword>
<evidence type="ECO:0000313" key="3">
    <source>
        <dbReference type="EMBL" id="MFC7372433.1"/>
    </source>
</evidence>
<comment type="caution">
    <text evidence="3">The sequence shown here is derived from an EMBL/GenBank/DDBJ whole genome shotgun (WGS) entry which is preliminary data.</text>
</comment>
<dbReference type="PANTHER" id="PTHR36435">
    <property type="entry name" value="SLR1288 PROTEIN"/>
    <property type="match status" value="1"/>
</dbReference>
<dbReference type="InterPro" id="IPR052710">
    <property type="entry name" value="CAAX_protease"/>
</dbReference>
<keyword evidence="3" id="KW-0378">Hydrolase</keyword>
<dbReference type="EC" id="3.4.-.-" evidence="3"/>
<sequence length="238" mass="27129">MEKRYWWVIVVYFAMQFSGLFARPILSAFDVPREQWAGLWGTFSFALALVLILILLRPDIRDRHLRGGRVSRGSAVLWAIGGVFMAYAAQIIAITIETKVLGIPAGSQNTKDLVKITQYTPYFMIVAALIGPILEEIVFRKILFGRLYGRFGFFLSALISSLVFAAVHMDFTHLLIYTAIGFTFAYLYVKTKRLLVPIIAHMTMNTLVLLVQFVFADEIKEYEKQMDTMQFIFGGFLL</sequence>
<keyword evidence="1" id="KW-1133">Transmembrane helix</keyword>
<accession>A0ABW2NT55</accession>